<dbReference type="Gene3D" id="3.40.710.10">
    <property type="entry name" value="DD-peptidase/beta-lactamase superfamily"/>
    <property type="match status" value="1"/>
</dbReference>
<keyword evidence="11" id="KW-0961">Cell wall biogenesis/degradation</keyword>
<dbReference type="InterPro" id="IPR001967">
    <property type="entry name" value="Peptidase_S11_N"/>
</dbReference>
<name>A0A1T4WY64_9CLOT</name>
<dbReference type="SUPFAM" id="SSF69189">
    <property type="entry name" value="Penicillin-binding protein associated domain"/>
    <property type="match status" value="1"/>
</dbReference>
<keyword evidence="5 17" id="KW-0121">Carboxypeptidase</keyword>
<dbReference type="Gene3D" id="2.60.410.10">
    <property type="entry name" value="D-Ala-D-Ala carboxypeptidase, C-terminal domain"/>
    <property type="match status" value="1"/>
</dbReference>
<dbReference type="InterPro" id="IPR037167">
    <property type="entry name" value="Peptidase_S11_C_sf"/>
</dbReference>
<keyword evidence="7" id="KW-0732">Signal</keyword>
<dbReference type="Proteomes" id="UP000190105">
    <property type="component" value="Unassembled WGS sequence"/>
</dbReference>
<dbReference type="UniPathway" id="UPA00219"/>
<evidence type="ECO:0000256" key="9">
    <source>
        <dbReference type="ARBA" id="ARBA00022960"/>
    </source>
</evidence>
<accession>A0A1T4WY64</accession>
<evidence type="ECO:0000256" key="8">
    <source>
        <dbReference type="ARBA" id="ARBA00022801"/>
    </source>
</evidence>
<dbReference type="AlphaFoldDB" id="A0A1T4WY64"/>
<organism evidence="17 18">
    <name type="scientific">Caloramator quimbayensis</name>
    <dbReference type="NCBI Taxonomy" id="1147123"/>
    <lineage>
        <taxon>Bacteria</taxon>
        <taxon>Bacillati</taxon>
        <taxon>Bacillota</taxon>
        <taxon>Clostridia</taxon>
        <taxon>Eubacteriales</taxon>
        <taxon>Clostridiaceae</taxon>
        <taxon>Caloramator</taxon>
    </lineage>
</organism>
<dbReference type="GO" id="GO:0071555">
    <property type="term" value="P:cell wall organization"/>
    <property type="evidence" value="ECO:0007669"/>
    <property type="project" value="UniProtKB-KW"/>
</dbReference>
<evidence type="ECO:0000313" key="17">
    <source>
        <dbReference type="EMBL" id="SKA82292.1"/>
    </source>
</evidence>
<evidence type="ECO:0000256" key="11">
    <source>
        <dbReference type="ARBA" id="ARBA00023316"/>
    </source>
</evidence>
<dbReference type="PRINTS" id="PR00725">
    <property type="entry name" value="DADACBPTASE1"/>
</dbReference>
<evidence type="ECO:0000256" key="7">
    <source>
        <dbReference type="ARBA" id="ARBA00022729"/>
    </source>
</evidence>
<dbReference type="GO" id="GO:0008360">
    <property type="term" value="P:regulation of cell shape"/>
    <property type="evidence" value="ECO:0007669"/>
    <property type="project" value="UniProtKB-KW"/>
</dbReference>
<comment type="pathway">
    <text evidence="2">Cell wall biogenesis; peptidoglycan biosynthesis.</text>
</comment>
<dbReference type="InterPro" id="IPR012907">
    <property type="entry name" value="Peptidase_S11_C"/>
</dbReference>
<evidence type="ECO:0000256" key="5">
    <source>
        <dbReference type="ARBA" id="ARBA00022645"/>
    </source>
</evidence>
<dbReference type="EMBL" id="FUYH01000004">
    <property type="protein sequence ID" value="SKA82292.1"/>
    <property type="molecule type" value="Genomic_DNA"/>
</dbReference>
<feature type="active site" evidence="13">
    <location>
        <position position="113"/>
    </location>
</feature>
<comment type="function">
    <text evidence="1">Removes C-terminal D-alanyl residues from sugar-peptide cell wall precursors.</text>
</comment>
<sequence>MKFKKVSFLFFIIILLSGFAYSPQKNINLKCLSAVVIDQDSGRILYSKNENSLLPMASTTKIMTAIVAIERGNLKDTVTISSRASSIKGSVVGYKKDEKLSLEELLYGLMMRSGNDAAIAIAEHISGSVEEFSKLMTDKAFEIGAYDTSFKSPHGLDMENHYTTAKDLAKITAYAMKNETFAKISSTKEIDSGESGKFTRSYNNINKFLYQYPNSDGVKTGSTGKAGKCFVASVKNPYGRYICVVLNSSDRWNDAKKLADYAEKNYKYIKILSRDELIKSFKVYGGEKKYIAGKIEKDLYIPVTEDEINSIKMEVYAPSVIFSPVKENEILGNVVVYAKDTAVGKYPIISDMEVKRKNFAENLKEMMKRMANIK</sequence>
<dbReference type="RefSeq" id="WP_179122181.1">
    <property type="nucleotide sequence ID" value="NZ_FUYH01000004.1"/>
</dbReference>
<dbReference type="Pfam" id="PF00768">
    <property type="entry name" value="Peptidase_S11"/>
    <property type="match status" value="1"/>
</dbReference>
<dbReference type="GO" id="GO:0006508">
    <property type="term" value="P:proteolysis"/>
    <property type="evidence" value="ECO:0007669"/>
    <property type="project" value="UniProtKB-KW"/>
</dbReference>
<feature type="binding site" evidence="14">
    <location>
        <position position="219"/>
    </location>
    <ligand>
        <name>substrate</name>
    </ligand>
</feature>
<evidence type="ECO:0000256" key="6">
    <source>
        <dbReference type="ARBA" id="ARBA00022670"/>
    </source>
</evidence>
<dbReference type="SMART" id="SM00936">
    <property type="entry name" value="PBP5_C"/>
    <property type="match status" value="1"/>
</dbReference>
<dbReference type="EC" id="3.4.16.4" evidence="4"/>
<evidence type="ECO:0000256" key="12">
    <source>
        <dbReference type="ARBA" id="ARBA00034000"/>
    </source>
</evidence>
<proteinExistence type="inferred from homology"/>
<evidence type="ECO:0000256" key="3">
    <source>
        <dbReference type="ARBA" id="ARBA00007164"/>
    </source>
</evidence>
<keyword evidence="9" id="KW-0133">Cell shape</keyword>
<keyword evidence="10" id="KW-0573">Peptidoglycan synthesis</keyword>
<evidence type="ECO:0000256" key="2">
    <source>
        <dbReference type="ARBA" id="ARBA00004752"/>
    </source>
</evidence>
<keyword evidence="8" id="KW-0378">Hydrolase</keyword>
<dbReference type="GO" id="GO:0009002">
    <property type="term" value="F:serine-type D-Ala-D-Ala carboxypeptidase activity"/>
    <property type="evidence" value="ECO:0007669"/>
    <property type="project" value="UniProtKB-EC"/>
</dbReference>
<comment type="catalytic activity">
    <reaction evidence="12">
        <text>Preferential cleavage: (Ac)2-L-Lys-D-Ala-|-D-Ala. Also transpeptidation of peptidyl-alanyl moieties that are N-acyl substituents of D-alanine.</text>
        <dbReference type="EC" id="3.4.16.4"/>
    </reaction>
</comment>
<feature type="domain" description="Peptidase S11 D-Ala-D-Ala carboxypeptidase A C-terminal" evidence="16">
    <location>
        <begin position="266"/>
        <end position="356"/>
    </location>
</feature>
<evidence type="ECO:0000256" key="15">
    <source>
        <dbReference type="RuleBase" id="RU004016"/>
    </source>
</evidence>
<reference evidence="18" key="1">
    <citation type="submission" date="2017-02" db="EMBL/GenBank/DDBJ databases">
        <authorList>
            <person name="Varghese N."/>
            <person name="Submissions S."/>
        </authorList>
    </citation>
    <scope>NUCLEOTIDE SEQUENCE [LARGE SCALE GENOMIC DNA]</scope>
    <source>
        <strain evidence="18">USBA 833</strain>
    </source>
</reference>
<evidence type="ECO:0000256" key="4">
    <source>
        <dbReference type="ARBA" id="ARBA00012448"/>
    </source>
</evidence>
<evidence type="ECO:0000256" key="10">
    <source>
        <dbReference type="ARBA" id="ARBA00022984"/>
    </source>
</evidence>
<dbReference type="GO" id="GO:0009252">
    <property type="term" value="P:peptidoglycan biosynthetic process"/>
    <property type="evidence" value="ECO:0007669"/>
    <property type="project" value="UniProtKB-UniPathway"/>
</dbReference>
<feature type="active site" description="Proton acceptor" evidence="13">
    <location>
        <position position="61"/>
    </location>
</feature>
<protein>
    <recommendedName>
        <fullName evidence="4">serine-type D-Ala-D-Ala carboxypeptidase</fullName>
        <ecNumber evidence="4">3.4.16.4</ecNumber>
    </recommendedName>
</protein>
<keyword evidence="6" id="KW-0645">Protease</keyword>
<keyword evidence="18" id="KW-1185">Reference proteome</keyword>
<evidence type="ECO:0000259" key="16">
    <source>
        <dbReference type="SMART" id="SM00936"/>
    </source>
</evidence>
<dbReference type="PANTHER" id="PTHR21581:SF33">
    <property type="entry name" value="D-ALANYL-D-ALANINE CARBOXYPEPTIDASE DACB"/>
    <property type="match status" value="1"/>
</dbReference>
<dbReference type="InterPro" id="IPR012338">
    <property type="entry name" value="Beta-lactam/transpept-like"/>
</dbReference>
<feature type="active site" description="Acyl-ester intermediate" evidence="13">
    <location>
        <position position="58"/>
    </location>
</feature>
<dbReference type="SUPFAM" id="SSF56601">
    <property type="entry name" value="beta-lactamase/transpeptidase-like"/>
    <property type="match status" value="1"/>
</dbReference>
<dbReference type="PANTHER" id="PTHR21581">
    <property type="entry name" value="D-ALANYL-D-ALANINE CARBOXYPEPTIDASE"/>
    <property type="match status" value="1"/>
</dbReference>
<dbReference type="InterPro" id="IPR015956">
    <property type="entry name" value="Peniciliin-bd_prot_C_sf"/>
</dbReference>
<dbReference type="STRING" id="1147123.SAMN05443428_104188"/>
<evidence type="ECO:0000256" key="13">
    <source>
        <dbReference type="PIRSR" id="PIRSR618044-1"/>
    </source>
</evidence>
<comment type="similarity">
    <text evidence="3 15">Belongs to the peptidase S11 family.</text>
</comment>
<evidence type="ECO:0000256" key="14">
    <source>
        <dbReference type="PIRSR" id="PIRSR618044-2"/>
    </source>
</evidence>
<dbReference type="Pfam" id="PF07943">
    <property type="entry name" value="PBP5_C"/>
    <property type="match status" value="1"/>
</dbReference>
<gene>
    <name evidence="17" type="ORF">SAMN05443428_104188</name>
</gene>
<dbReference type="InterPro" id="IPR018044">
    <property type="entry name" value="Peptidase_S11"/>
</dbReference>
<evidence type="ECO:0000256" key="1">
    <source>
        <dbReference type="ARBA" id="ARBA00003217"/>
    </source>
</evidence>
<evidence type="ECO:0000313" key="18">
    <source>
        <dbReference type="Proteomes" id="UP000190105"/>
    </source>
</evidence>